<keyword evidence="1" id="KW-0472">Membrane</keyword>
<feature type="transmembrane region" description="Helical" evidence="1">
    <location>
        <begin position="199"/>
        <end position="222"/>
    </location>
</feature>
<gene>
    <name evidence="4" type="primary">20344686</name>
    <name evidence="3" type="ORF">GGTG_04228</name>
</gene>
<keyword evidence="1" id="KW-1133">Transmembrane helix</keyword>
<dbReference type="eggNOG" id="ENOG502S5VZ">
    <property type="taxonomic scope" value="Eukaryota"/>
</dbReference>
<dbReference type="GeneID" id="20344686"/>
<keyword evidence="1" id="KW-0812">Transmembrane</keyword>
<evidence type="ECO:0000313" key="5">
    <source>
        <dbReference type="Proteomes" id="UP000006039"/>
    </source>
</evidence>
<dbReference type="STRING" id="644352.J3NSH6"/>
<dbReference type="EMBL" id="GL385396">
    <property type="protein sequence ID" value="EJT79139.1"/>
    <property type="molecule type" value="Genomic_DNA"/>
</dbReference>
<evidence type="ECO:0000313" key="3">
    <source>
        <dbReference type="EMBL" id="EJT79139.1"/>
    </source>
</evidence>
<dbReference type="AlphaFoldDB" id="J3NSH6"/>
<evidence type="ECO:0000256" key="1">
    <source>
        <dbReference type="SAM" id="Phobius"/>
    </source>
</evidence>
<dbReference type="VEuPathDB" id="FungiDB:GGTG_04228"/>
<protein>
    <recommendedName>
        <fullName evidence="2">DUF6594 domain-containing protein</fullName>
    </recommendedName>
</protein>
<feature type="transmembrane region" description="Helical" evidence="1">
    <location>
        <begin position="254"/>
        <end position="271"/>
    </location>
</feature>
<keyword evidence="5" id="KW-1185">Reference proteome</keyword>
<feature type="transmembrane region" description="Helical" evidence="1">
    <location>
        <begin position="228"/>
        <end position="247"/>
    </location>
</feature>
<reference evidence="4" key="5">
    <citation type="submission" date="2018-04" db="UniProtKB">
        <authorList>
            <consortium name="EnsemblFungi"/>
        </authorList>
    </citation>
    <scope>IDENTIFICATION</scope>
    <source>
        <strain evidence="4">R3-111a-1</strain>
    </source>
</reference>
<feature type="domain" description="DUF6594" evidence="2">
    <location>
        <begin position="10"/>
        <end position="266"/>
    </location>
</feature>
<sequence length="272" mass="29506">MAPEVGFAYAARWIAADGDGEALVFRKFDRLAARNLLCLQARMLSLERRISALDGAVLSDQGLALTEIMCDWDLLKQHSESPDGHEVAKKHMLVLEELRTAIKEYHEALDLQHKISALSAPNKRVVGAYRAFLENTPCLGGPSGRFLDAPDLVAIKSPADHDPLSELLRRIWPVSTAGHSETDVEAGIGRFQERSIVRAANIVSIVLAMALLAGSIVGLSFYKDPYGRIGIVVGCTIVFALSLGIITNARRPEIFAATAAYAAVLVVFISTQ</sequence>
<reference evidence="3" key="3">
    <citation type="submission" date="2010-09" db="EMBL/GenBank/DDBJ databases">
        <title>Annotation of Gaeumannomyces graminis var. tritici R3-111a-1.</title>
        <authorList>
            <consortium name="The Broad Institute Genome Sequencing Platform"/>
            <person name="Ma L.-J."/>
            <person name="Dead R."/>
            <person name="Young S.K."/>
            <person name="Zeng Q."/>
            <person name="Gargeya S."/>
            <person name="Fitzgerald M."/>
            <person name="Haas B."/>
            <person name="Abouelleil A."/>
            <person name="Alvarado L."/>
            <person name="Arachchi H.M."/>
            <person name="Berlin A."/>
            <person name="Brown A."/>
            <person name="Chapman S.B."/>
            <person name="Chen Z."/>
            <person name="Dunbar C."/>
            <person name="Freedman E."/>
            <person name="Gearin G."/>
            <person name="Gellesch M."/>
            <person name="Goldberg J."/>
            <person name="Griggs A."/>
            <person name="Gujja S."/>
            <person name="Heiman D."/>
            <person name="Howarth C."/>
            <person name="Larson L."/>
            <person name="Lui A."/>
            <person name="MacDonald P.J.P."/>
            <person name="Mehta T."/>
            <person name="Montmayeur A."/>
            <person name="Murphy C."/>
            <person name="Neiman D."/>
            <person name="Pearson M."/>
            <person name="Priest M."/>
            <person name="Roberts A."/>
            <person name="Saif S."/>
            <person name="Shea T."/>
            <person name="Shenoy N."/>
            <person name="Sisk P."/>
            <person name="Stolte C."/>
            <person name="Sykes S."/>
            <person name="Yandava C."/>
            <person name="Wortman J."/>
            <person name="Nusbaum C."/>
            <person name="Birren B."/>
        </authorList>
    </citation>
    <scope>NUCLEOTIDE SEQUENCE</scope>
    <source>
        <strain evidence="3">R3-111a-1</strain>
    </source>
</reference>
<reference evidence="5" key="1">
    <citation type="submission" date="2010-07" db="EMBL/GenBank/DDBJ databases">
        <title>The genome sequence of Gaeumannomyces graminis var. tritici strain R3-111a-1.</title>
        <authorList>
            <consortium name="The Broad Institute Genome Sequencing Platform"/>
            <person name="Ma L.-J."/>
            <person name="Dead R."/>
            <person name="Young S."/>
            <person name="Zeng Q."/>
            <person name="Koehrsen M."/>
            <person name="Alvarado L."/>
            <person name="Berlin A."/>
            <person name="Chapman S.B."/>
            <person name="Chen Z."/>
            <person name="Freedman E."/>
            <person name="Gellesch M."/>
            <person name="Goldberg J."/>
            <person name="Griggs A."/>
            <person name="Gujja S."/>
            <person name="Heilman E.R."/>
            <person name="Heiman D."/>
            <person name="Hepburn T."/>
            <person name="Howarth C."/>
            <person name="Jen D."/>
            <person name="Larson L."/>
            <person name="Mehta T."/>
            <person name="Neiman D."/>
            <person name="Pearson M."/>
            <person name="Roberts A."/>
            <person name="Saif S."/>
            <person name="Shea T."/>
            <person name="Shenoy N."/>
            <person name="Sisk P."/>
            <person name="Stolte C."/>
            <person name="Sykes S."/>
            <person name="Walk T."/>
            <person name="White J."/>
            <person name="Yandava C."/>
            <person name="Haas B."/>
            <person name="Nusbaum C."/>
            <person name="Birren B."/>
        </authorList>
    </citation>
    <scope>NUCLEOTIDE SEQUENCE [LARGE SCALE GENOMIC DNA]</scope>
    <source>
        <strain evidence="5">R3-111a-1</strain>
    </source>
</reference>
<evidence type="ECO:0000259" key="2">
    <source>
        <dbReference type="Pfam" id="PF20237"/>
    </source>
</evidence>
<proteinExistence type="predicted"/>
<name>J3NSH6_GAET3</name>
<accession>J3NSH6</accession>
<dbReference type="InterPro" id="IPR046529">
    <property type="entry name" value="DUF6594"/>
</dbReference>
<reference evidence="4" key="4">
    <citation type="journal article" date="2015" name="G3 (Bethesda)">
        <title>Genome sequences of three phytopathogenic species of the Magnaporthaceae family of fungi.</title>
        <authorList>
            <person name="Okagaki L.H."/>
            <person name="Nunes C.C."/>
            <person name="Sailsbery J."/>
            <person name="Clay B."/>
            <person name="Brown D."/>
            <person name="John T."/>
            <person name="Oh Y."/>
            <person name="Young N."/>
            <person name="Fitzgerald M."/>
            <person name="Haas B.J."/>
            <person name="Zeng Q."/>
            <person name="Young S."/>
            <person name="Adiconis X."/>
            <person name="Fan L."/>
            <person name="Levin J.Z."/>
            <person name="Mitchell T.K."/>
            <person name="Okubara P.A."/>
            <person name="Farman M.L."/>
            <person name="Kohn L.M."/>
            <person name="Birren B."/>
            <person name="Ma L.-J."/>
            <person name="Dean R.A."/>
        </authorList>
    </citation>
    <scope>NUCLEOTIDE SEQUENCE</scope>
    <source>
        <strain evidence="4">R3-111a-1</strain>
    </source>
</reference>
<dbReference type="HOGENOM" id="CLU_051118_0_0_1"/>
<dbReference type="PANTHER" id="PTHR34502:SF4">
    <property type="entry name" value="DUF6594 DOMAIN-CONTAINING PROTEIN"/>
    <property type="match status" value="1"/>
</dbReference>
<dbReference type="RefSeq" id="XP_009220284.1">
    <property type="nucleotide sequence ID" value="XM_009222020.1"/>
</dbReference>
<dbReference type="PANTHER" id="PTHR34502">
    <property type="entry name" value="DUF6594 DOMAIN-CONTAINING PROTEIN-RELATED"/>
    <property type="match status" value="1"/>
</dbReference>
<dbReference type="OrthoDB" id="3533814at2759"/>
<organism evidence="3">
    <name type="scientific">Gaeumannomyces tritici (strain R3-111a-1)</name>
    <name type="common">Wheat and barley take-all root rot fungus</name>
    <name type="synonym">Gaeumannomyces graminis var. tritici</name>
    <dbReference type="NCBI Taxonomy" id="644352"/>
    <lineage>
        <taxon>Eukaryota</taxon>
        <taxon>Fungi</taxon>
        <taxon>Dikarya</taxon>
        <taxon>Ascomycota</taxon>
        <taxon>Pezizomycotina</taxon>
        <taxon>Sordariomycetes</taxon>
        <taxon>Sordariomycetidae</taxon>
        <taxon>Magnaporthales</taxon>
        <taxon>Magnaporthaceae</taxon>
        <taxon>Gaeumannomyces</taxon>
    </lineage>
</organism>
<dbReference type="Proteomes" id="UP000006039">
    <property type="component" value="Unassembled WGS sequence"/>
</dbReference>
<evidence type="ECO:0000313" key="4">
    <source>
        <dbReference type="EnsemblFungi" id="EJT79139"/>
    </source>
</evidence>
<reference evidence="3" key="2">
    <citation type="submission" date="2010-07" db="EMBL/GenBank/DDBJ databases">
        <authorList>
            <consortium name="The Broad Institute Genome Sequencing Platform"/>
            <consortium name="Broad Institute Genome Sequencing Center for Infectious Disease"/>
            <person name="Ma L.-J."/>
            <person name="Dead R."/>
            <person name="Young S."/>
            <person name="Zeng Q."/>
            <person name="Koehrsen M."/>
            <person name="Alvarado L."/>
            <person name="Berlin A."/>
            <person name="Chapman S.B."/>
            <person name="Chen Z."/>
            <person name="Freedman E."/>
            <person name="Gellesch M."/>
            <person name="Goldberg J."/>
            <person name="Griggs A."/>
            <person name="Gujja S."/>
            <person name="Heilman E.R."/>
            <person name="Heiman D."/>
            <person name="Hepburn T."/>
            <person name="Howarth C."/>
            <person name="Jen D."/>
            <person name="Larson L."/>
            <person name="Mehta T."/>
            <person name="Neiman D."/>
            <person name="Pearson M."/>
            <person name="Roberts A."/>
            <person name="Saif S."/>
            <person name="Shea T."/>
            <person name="Shenoy N."/>
            <person name="Sisk P."/>
            <person name="Stolte C."/>
            <person name="Sykes S."/>
            <person name="Walk T."/>
            <person name="White J."/>
            <person name="Yandava C."/>
            <person name="Haas B."/>
            <person name="Nusbaum C."/>
            <person name="Birren B."/>
        </authorList>
    </citation>
    <scope>NUCLEOTIDE SEQUENCE</scope>
    <source>
        <strain evidence="3">R3-111a-1</strain>
    </source>
</reference>
<dbReference type="Pfam" id="PF20237">
    <property type="entry name" value="DUF6594"/>
    <property type="match status" value="1"/>
</dbReference>
<dbReference type="EnsemblFungi" id="EJT79139">
    <property type="protein sequence ID" value="EJT79139"/>
    <property type="gene ID" value="GGTG_04228"/>
</dbReference>